<feature type="domain" description="NADP-dependent oxidoreductase" evidence="3">
    <location>
        <begin position="51"/>
        <end position="102"/>
    </location>
</feature>
<evidence type="ECO:0000259" key="3">
    <source>
        <dbReference type="Pfam" id="PF00248"/>
    </source>
</evidence>
<dbReference type="EMBL" id="JEMN01001565">
    <property type="protein sequence ID" value="KXH33412.1"/>
    <property type="molecule type" value="Genomic_DNA"/>
</dbReference>
<dbReference type="InterPro" id="IPR023210">
    <property type="entry name" value="NADP_OxRdtase_dom"/>
</dbReference>
<dbReference type="GO" id="GO:0016491">
    <property type="term" value="F:oxidoreductase activity"/>
    <property type="evidence" value="ECO:0007669"/>
    <property type="project" value="UniProtKB-KW"/>
</dbReference>
<feature type="compositionally biased region" description="Polar residues" evidence="2">
    <location>
        <begin position="44"/>
        <end position="53"/>
    </location>
</feature>
<dbReference type="AlphaFoldDB" id="A0A135SBX4"/>
<evidence type="ECO:0000256" key="2">
    <source>
        <dbReference type="SAM" id="MobiDB-lite"/>
    </source>
</evidence>
<gene>
    <name evidence="4" type="ORF">CNYM01_06448</name>
</gene>
<evidence type="ECO:0000313" key="4">
    <source>
        <dbReference type="EMBL" id="KXH33412.1"/>
    </source>
</evidence>
<comment type="caution">
    <text evidence="4">The sequence shown here is derived from an EMBL/GenBank/DDBJ whole genome shotgun (WGS) entry which is preliminary data.</text>
</comment>
<feature type="region of interest" description="Disordered" evidence="2">
    <location>
        <begin position="34"/>
        <end position="53"/>
    </location>
</feature>
<dbReference type="Gene3D" id="3.20.20.100">
    <property type="entry name" value="NADP-dependent oxidoreductase domain"/>
    <property type="match status" value="1"/>
</dbReference>
<dbReference type="Pfam" id="PF00248">
    <property type="entry name" value="Aldo_ket_red"/>
    <property type="match status" value="1"/>
</dbReference>
<organism evidence="4 5">
    <name type="scientific">Colletotrichum nymphaeae SA-01</name>
    <dbReference type="NCBI Taxonomy" id="1460502"/>
    <lineage>
        <taxon>Eukaryota</taxon>
        <taxon>Fungi</taxon>
        <taxon>Dikarya</taxon>
        <taxon>Ascomycota</taxon>
        <taxon>Pezizomycotina</taxon>
        <taxon>Sordariomycetes</taxon>
        <taxon>Hypocreomycetidae</taxon>
        <taxon>Glomerellales</taxon>
        <taxon>Glomerellaceae</taxon>
        <taxon>Colletotrichum</taxon>
        <taxon>Colletotrichum acutatum species complex</taxon>
    </lineage>
</organism>
<dbReference type="InterPro" id="IPR036812">
    <property type="entry name" value="NAD(P)_OxRdtase_dom_sf"/>
</dbReference>
<dbReference type="SUPFAM" id="SSF51430">
    <property type="entry name" value="NAD(P)-linked oxidoreductase"/>
    <property type="match status" value="1"/>
</dbReference>
<keyword evidence="1" id="KW-0560">Oxidoreductase</keyword>
<evidence type="ECO:0000313" key="5">
    <source>
        <dbReference type="Proteomes" id="UP000070054"/>
    </source>
</evidence>
<accession>A0A135SBX4</accession>
<sequence length="105" mass="11627">MYDPLVSTAGFQRHKHTQGMASFNHLSTLPAAASSWSRSAPSRQQPNFGGNGTKSLRLSIKASLKKLQITCIDLLHLHFRDTTADLPEIMRSLNQLFTSGNVLDF</sequence>
<dbReference type="Proteomes" id="UP000070054">
    <property type="component" value="Unassembled WGS sequence"/>
</dbReference>
<protein>
    <submittedName>
        <fullName evidence="4">Norsolorinic acid reductase</fullName>
    </submittedName>
</protein>
<proteinExistence type="predicted"/>
<evidence type="ECO:0000256" key="1">
    <source>
        <dbReference type="ARBA" id="ARBA00023002"/>
    </source>
</evidence>
<keyword evidence="5" id="KW-1185">Reference proteome</keyword>
<name>A0A135SBX4_9PEZI</name>
<reference evidence="4 5" key="1">
    <citation type="submission" date="2014-02" db="EMBL/GenBank/DDBJ databases">
        <title>The genome sequence of Colletotrichum nymphaeae SA-01.</title>
        <authorList>
            <person name="Baroncelli R."/>
            <person name="Thon M.R."/>
        </authorList>
    </citation>
    <scope>NUCLEOTIDE SEQUENCE [LARGE SCALE GENOMIC DNA]</scope>
    <source>
        <strain evidence="4 5">SA-01</strain>
    </source>
</reference>
<feature type="compositionally biased region" description="Low complexity" evidence="2">
    <location>
        <begin position="34"/>
        <end position="43"/>
    </location>
</feature>